<dbReference type="InterPro" id="IPR007921">
    <property type="entry name" value="CHAP_dom"/>
</dbReference>
<keyword evidence="2" id="KW-0732">Signal</keyword>
<evidence type="ECO:0000313" key="4">
    <source>
        <dbReference type="EMBL" id="KXT68849.1"/>
    </source>
</evidence>
<gene>
    <name evidence="4" type="ORF">SGODD07_01994</name>
</gene>
<dbReference type="EMBL" id="LQRC01000257">
    <property type="protein sequence ID" value="KXT68849.1"/>
    <property type="molecule type" value="Genomic_DNA"/>
</dbReference>
<dbReference type="InterPro" id="IPR038765">
    <property type="entry name" value="Papain-like_cys_pep_sf"/>
</dbReference>
<reference evidence="4 5" key="1">
    <citation type="submission" date="2016-01" db="EMBL/GenBank/DDBJ databases">
        <title>Highly variable Streptococcus oralis are common among viridans streptococci isolated from primates.</title>
        <authorList>
            <person name="Denapaite D."/>
            <person name="Rieger M."/>
            <person name="Koendgen S."/>
            <person name="Brueckner R."/>
            <person name="Ochigava I."/>
            <person name="Kappeler P."/>
            <person name="Maetz-Rensing K."/>
            <person name="Leendertz F."/>
            <person name="Hakenbeck R."/>
        </authorList>
    </citation>
    <scope>NUCLEOTIDE SEQUENCE [LARGE SCALE GENOMIC DNA]</scope>
    <source>
        <strain evidence="4 5">DD07</strain>
    </source>
</reference>
<organism evidence="4 5">
    <name type="scientific">Streptococcus gordonii</name>
    <dbReference type="NCBI Taxonomy" id="1302"/>
    <lineage>
        <taxon>Bacteria</taxon>
        <taxon>Bacillati</taxon>
        <taxon>Bacillota</taxon>
        <taxon>Bacilli</taxon>
        <taxon>Lactobacillales</taxon>
        <taxon>Streptococcaceae</taxon>
        <taxon>Streptococcus</taxon>
    </lineage>
</organism>
<dbReference type="Proteomes" id="UP000070096">
    <property type="component" value="Unassembled WGS sequence"/>
</dbReference>
<feature type="signal peptide" evidence="2">
    <location>
        <begin position="1"/>
        <end position="25"/>
    </location>
</feature>
<dbReference type="AlphaFoldDB" id="A0A139MYK7"/>
<feature type="compositionally biased region" description="Pro residues" evidence="1">
    <location>
        <begin position="152"/>
        <end position="167"/>
    </location>
</feature>
<protein>
    <recommendedName>
        <fullName evidence="3">Peptidase C51 domain-containing protein</fullName>
    </recommendedName>
</protein>
<name>A0A139MYK7_STRGN</name>
<evidence type="ECO:0000256" key="1">
    <source>
        <dbReference type="SAM" id="MobiDB-lite"/>
    </source>
</evidence>
<evidence type="ECO:0000259" key="3">
    <source>
        <dbReference type="PROSITE" id="PS50911"/>
    </source>
</evidence>
<comment type="caution">
    <text evidence="4">The sequence shown here is derived from an EMBL/GenBank/DDBJ whole genome shotgun (WGS) entry which is preliminary data.</text>
</comment>
<dbReference type="Pfam" id="PF05257">
    <property type="entry name" value="CHAP"/>
    <property type="match status" value="1"/>
</dbReference>
<feature type="chain" id="PRO_5007487973" description="Peptidase C51 domain-containing protein" evidence="2">
    <location>
        <begin position="26"/>
        <end position="549"/>
    </location>
</feature>
<accession>A0A139MYK7</accession>
<dbReference type="SUPFAM" id="SSF54001">
    <property type="entry name" value="Cysteine proteinases"/>
    <property type="match status" value="1"/>
</dbReference>
<evidence type="ECO:0000313" key="5">
    <source>
        <dbReference type="Proteomes" id="UP000070096"/>
    </source>
</evidence>
<evidence type="ECO:0000256" key="2">
    <source>
        <dbReference type="SAM" id="SignalP"/>
    </source>
</evidence>
<dbReference type="Gene3D" id="3.90.1720.10">
    <property type="entry name" value="endopeptidase domain like (from Nostoc punctiforme)"/>
    <property type="match status" value="1"/>
</dbReference>
<dbReference type="Pfam" id="PF08481">
    <property type="entry name" value="GBS_Bsp-like"/>
    <property type="match status" value="3"/>
</dbReference>
<feature type="compositionally biased region" description="Polar residues" evidence="1">
    <location>
        <begin position="130"/>
        <end position="149"/>
    </location>
</feature>
<feature type="region of interest" description="Disordered" evidence="1">
    <location>
        <begin position="130"/>
        <end position="227"/>
    </location>
</feature>
<sequence>MKKYKNFLLLSATLLTSLSAPLAAANEQFSPSQLTAMTSEVSVQLEGQTAIVQYQPTAAQEAYPIQHAVWSEEGGQDDIVWYSADQSTTRIDLSQHKGQGKFHIETYLNVNGVKYHLSSKSVFLNKPVQSAEKNVPEQQNSASSNNATPQAPAEPKPTNPAPSPAPAPATNRVENPRNSYQKVEEQNKSLPPQKVADPKATPPQAKPNNNKPLQASAARVPAEPVRDSKPLISITNINKENGTYTVRVQESPYSKRIKSVQVPIWSTANQSNLKWYEASKTGNGSFSVQFDIRNHQQLYGNYINHVYITYEDGSRAGYVAENVNLPQPAPQPLTPSLQVVHKGQSNYQVILQNSFGDGHILFPIWSDINGQDDLRWYTANSLGNGRYSLDFNSNNHIGDGLYHVHVYRQSGGKVTGVMASNFQVTRPTVAVRKPLNHTSDPSNTYPIGECTWGAKALAPWAGNWWGNGGDWAASARRAGFRVGSTPQVGAIACWTDGGYGHVGVVTHVDSHKRIQIQESNYAGQRYIANFRGWFDPTIAQGTVSYIYPN</sequence>
<proteinExistence type="predicted"/>
<dbReference type="PATRIC" id="fig|1302.21.peg.2203"/>
<dbReference type="InterPro" id="IPR013688">
    <property type="entry name" value="GBS_Bsp-like"/>
</dbReference>
<feature type="compositionally biased region" description="Polar residues" evidence="1">
    <location>
        <begin position="172"/>
        <end position="181"/>
    </location>
</feature>
<dbReference type="Gene3D" id="2.60.40.3760">
    <property type="match status" value="3"/>
</dbReference>
<feature type="domain" description="Peptidase C51" evidence="3">
    <location>
        <begin position="425"/>
        <end position="547"/>
    </location>
</feature>
<dbReference type="PROSITE" id="PS50911">
    <property type="entry name" value="CHAP"/>
    <property type="match status" value="1"/>
</dbReference>